<comment type="subcellular location">
    <subcellularLocation>
        <location evidence="10">Cytoplasm</location>
    </subcellularLocation>
</comment>
<evidence type="ECO:0000313" key="14">
    <source>
        <dbReference type="Proteomes" id="UP000184536"/>
    </source>
</evidence>
<dbReference type="OrthoDB" id="9809485at2"/>
<accession>A0A1M6JQM5</accession>
<feature type="binding site" evidence="10">
    <location>
        <position position="286"/>
    </location>
    <ligand>
        <name>Zn(2+)</name>
        <dbReference type="ChEBI" id="CHEBI:29105"/>
    </ligand>
</feature>
<feature type="binding site" evidence="10">
    <location>
        <begin position="148"/>
        <end position="151"/>
    </location>
    <ligand>
        <name>GTP</name>
        <dbReference type="ChEBI" id="CHEBI:37565"/>
    </ligand>
</feature>
<dbReference type="NCBIfam" id="TIGR00157">
    <property type="entry name" value="ribosome small subunit-dependent GTPase A"/>
    <property type="match status" value="1"/>
</dbReference>
<proteinExistence type="inferred from homology"/>
<dbReference type="CDD" id="cd01854">
    <property type="entry name" value="YjeQ_EngC"/>
    <property type="match status" value="1"/>
</dbReference>
<dbReference type="GO" id="GO:0042274">
    <property type="term" value="P:ribosomal small subunit biogenesis"/>
    <property type="evidence" value="ECO:0007669"/>
    <property type="project" value="UniProtKB-UniRule"/>
</dbReference>
<feature type="binding site" evidence="10">
    <location>
        <position position="288"/>
    </location>
    <ligand>
        <name>Zn(2+)</name>
        <dbReference type="ChEBI" id="CHEBI:29105"/>
    </ligand>
</feature>
<comment type="similarity">
    <text evidence="10">Belongs to the TRAFAC class YlqF/YawG GTPase family. RsgA subfamily.</text>
</comment>
<keyword evidence="7 10" id="KW-0862">Zinc</keyword>
<dbReference type="InterPro" id="IPR012340">
    <property type="entry name" value="NA-bd_OB-fold"/>
</dbReference>
<keyword evidence="3 10" id="KW-0479">Metal-binding</keyword>
<dbReference type="PANTHER" id="PTHR32120:SF10">
    <property type="entry name" value="SMALL RIBOSOMAL SUBUNIT BIOGENESIS GTPASE RSGA"/>
    <property type="match status" value="1"/>
</dbReference>
<dbReference type="STRING" id="1121919.SAMN02745975_02201"/>
<evidence type="ECO:0000256" key="7">
    <source>
        <dbReference type="ARBA" id="ARBA00022833"/>
    </source>
</evidence>
<feature type="binding site" evidence="10">
    <location>
        <begin position="200"/>
        <end position="208"/>
    </location>
    <ligand>
        <name>GTP</name>
        <dbReference type="ChEBI" id="CHEBI:37565"/>
    </ligand>
</feature>
<dbReference type="GO" id="GO:0046872">
    <property type="term" value="F:metal ion binding"/>
    <property type="evidence" value="ECO:0007669"/>
    <property type="project" value="UniProtKB-KW"/>
</dbReference>
<dbReference type="PROSITE" id="PS51721">
    <property type="entry name" value="G_CP"/>
    <property type="match status" value="1"/>
</dbReference>
<keyword evidence="8 10" id="KW-0694">RNA-binding</keyword>
<name>A0A1M6JQM5_9FIRM</name>
<dbReference type="Pfam" id="PF03193">
    <property type="entry name" value="RsgA_GTPase"/>
    <property type="match status" value="1"/>
</dbReference>
<dbReference type="InterPro" id="IPR010914">
    <property type="entry name" value="RsgA_GTPase_dom"/>
</dbReference>
<protein>
    <recommendedName>
        <fullName evidence="10">Small ribosomal subunit biogenesis GTPase RsgA</fullName>
        <ecNumber evidence="10">3.6.1.-</ecNumber>
    </recommendedName>
</protein>
<dbReference type="GO" id="GO:0005737">
    <property type="term" value="C:cytoplasm"/>
    <property type="evidence" value="ECO:0007669"/>
    <property type="project" value="UniProtKB-SubCell"/>
</dbReference>
<keyword evidence="5 10" id="KW-0547">Nucleotide-binding</keyword>
<feature type="domain" description="CP-type G" evidence="12">
    <location>
        <begin position="103"/>
        <end position="258"/>
    </location>
</feature>
<feature type="binding site" evidence="10">
    <location>
        <position position="294"/>
    </location>
    <ligand>
        <name>Zn(2+)</name>
        <dbReference type="ChEBI" id="CHEBI:29105"/>
    </ligand>
</feature>
<keyword evidence="2 10" id="KW-0690">Ribosome biogenesis</keyword>
<evidence type="ECO:0000256" key="6">
    <source>
        <dbReference type="ARBA" id="ARBA00022801"/>
    </source>
</evidence>
<evidence type="ECO:0000256" key="10">
    <source>
        <dbReference type="HAMAP-Rule" id="MF_01820"/>
    </source>
</evidence>
<keyword evidence="4 10" id="KW-0699">rRNA-binding</keyword>
<keyword evidence="1 10" id="KW-0963">Cytoplasm</keyword>
<dbReference type="GO" id="GO:0005525">
    <property type="term" value="F:GTP binding"/>
    <property type="evidence" value="ECO:0007669"/>
    <property type="project" value="UniProtKB-UniRule"/>
</dbReference>
<comment type="cofactor">
    <cofactor evidence="10">
        <name>Zn(2+)</name>
        <dbReference type="ChEBI" id="CHEBI:29105"/>
    </cofactor>
    <text evidence="10">Binds 1 zinc ion per subunit.</text>
</comment>
<dbReference type="PROSITE" id="PS50936">
    <property type="entry name" value="ENGC_GTPASE"/>
    <property type="match status" value="1"/>
</dbReference>
<dbReference type="Gene3D" id="1.10.40.50">
    <property type="entry name" value="Probable gtpase engc, domain 3"/>
    <property type="match status" value="1"/>
</dbReference>
<dbReference type="SUPFAM" id="SSF50249">
    <property type="entry name" value="Nucleic acid-binding proteins"/>
    <property type="match status" value="1"/>
</dbReference>
<sequence length="354" mass="39658">MDLKVLGWNSDYETYFQQHYGQGYVPGRVTVEHKRIYRVLTEQGEILAELKGKLRYAATGREDFPAVGDWAALSLREENRGLIHGILPRKSKFSRKAAGNTTEEQMVAVNIDTVLILNALNGDFNIRRLERYLTMACESGAYPVIVLSKADLCEDIEEKLLQVEAVACGVPVHVISSIKGEGLQRIEQYMGIGKTIALLGSSGVGKSTLVNTLTGREAVRTQEVRAGDDRGKHTTTYRELHVLPGRGVIIDTPGMRELQLWCSEEGIQDAFDDIEEIATGCRFKDCSHDKEPGCAIQQALVEGLLEESRWLSYKKLQRELLFLQGKQDQQARIAVKKHHKAISKSIKQVSKNKY</sequence>
<dbReference type="Gene3D" id="2.40.50.140">
    <property type="entry name" value="Nucleic acid-binding proteins"/>
    <property type="match status" value="1"/>
</dbReference>
<evidence type="ECO:0000256" key="4">
    <source>
        <dbReference type="ARBA" id="ARBA00022730"/>
    </source>
</evidence>
<dbReference type="EC" id="3.6.1.-" evidence="10"/>
<feature type="domain" description="EngC GTPase" evidence="11">
    <location>
        <begin position="109"/>
        <end position="256"/>
    </location>
</feature>
<evidence type="ECO:0000256" key="8">
    <source>
        <dbReference type="ARBA" id="ARBA00022884"/>
    </source>
</evidence>
<evidence type="ECO:0000259" key="12">
    <source>
        <dbReference type="PROSITE" id="PS51721"/>
    </source>
</evidence>
<dbReference type="Gene3D" id="3.40.50.300">
    <property type="entry name" value="P-loop containing nucleotide triphosphate hydrolases"/>
    <property type="match status" value="1"/>
</dbReference>
<dbReference type="HAMAP" id="MF_01820">
    <property type="entry name" value="GTPase_RsgA"/>
    <property type="match status" value="1"/>
</dbReference>
<dbReference type="AlphaFoldDB" id="A0A1M6JQM5"/>
<dbReference type="RefSeq" id="WP_110941328.1">
    <property type="nucleotide sequence ID" value="NZ_FQZV01000027.1"/>
</dbReference>
<reference evidence="14" key="1">
    <citation type="submission" date="2016-11" db="EMBL/GenBank/DDBJ databases">
        <authorList>
            <person name="Varghese N."/>
            <person name="Submissions S."/>
        </authorList>
    </citation>
    <scope>NUCLEOTIDE SEQUENCE [LARGE SCALE GENOMIC DNA]</scope>
    <source>
        <strain evidence="14">DSM 17957</strain>
    </source>
</reference>
<dbReference type="PANTHER" id="PTHR32120">
    <property type="entry name" value="SMALL RIBOSOMAL SUBUNIT BIOGENESIS GTPASE RSGA"/>
    <property type="match status" value="1"/>
</dbReference>
<comment type="function">
    <text evidence="10">One of several proteins that assist in the late maturation steps of the functional core of the 30S ribosomal subunit. Helps release RbfA from mature subunits. May play a role in the assembly of ribosomal proteins into the subunit. Circularly permuted GTPase that catalyzes slow GTP hydrolysis, GTPase activity is stimulated by the 30S ribosomal subunit.</text>
</comment>
<dbReference type="InterPro" id="IPR027417">
    <property type="entry name" value="P-loop_NTPase"/>
</dbReference>
<evidence type="ECO:0000256" key="5">
    <source>
        <dbReference type="ARBA" id="ARBA00022741"/>
    </source>
</evidence>
<dbReference type="GO" id="GO:0019843">
    <property type="term" value="F:rRNA binding"/>
    <property type="evidence" value="ECO:0007669"/>
    <property type="project" value="UniProtKB-KW"/>
</dbReference>
<evidence type="ECO:0000256" key="1">
    <source>
        <dbReference type="ARBA" id="ARBA00022490"/>
    </source>
</evidence>
<dbReference type="InterPro" id="IPR030378">
    <property type="entry name" value="G_CP_dom"/>
</dbReference>
<evidence type="ECO:0000256" key="3">
    <source>
        <dbReference type="ARBA" id="ARBA00022723"/>
    </source>
</evidence>
<evidence type="ECO:0000313" key="13">
    <source>
        <dbReference type="EMBL" id="SHJ48994.1"/>
    </source>
</evidence>
<feature type="binding site" evidence="10">
    <location>
        <position position="281"/>
    </location>
    <ligand>
        <name>Zn(2+)</name>
        <dbReference type="ChEBI" id="CHEBI:29105"/>
    </ligand>
</feature>
<dbReference type="SUPFAM" id="SSF52540">
    <property type="entry name" value="P-loop containing nucleoside triphosphate hydrolases"/>
    <property type="match status" value="1"/>
</dbReference>
<dbReference type="GO" id="GO:0003924">
    <property type="term" value="F:GTPase activity"/>
    <property type="evidence" value="ECO:0007669"/>
    <property type="project" value="UniProtKB-UniRule"/>
</dbReference>
<dbReference type="InterPro" id="IPR004881">
    <property type="entry name" value="Ribosome_biogen_GTPase_RsgA"/>
</dbReference>
<organism evidence="13 14">
    <name type="scientific">Geosporobacter subterraneus DSM 17957</name>
    <dbReference type="NCBI Taxonomy" id="1121919"/>
    <lineage>
        <taxon>Bacteria</taxon>
        <taxon>Bacillati</taxon>
        <taxon>Bacillota</taxon>
        <taxon>Clostridia</taxon>
        <taxon>Peptostreptococcales</taxon>
        <taxon>Thermotaleaceae</taxon>
        <taxon>Geosporobacter</taxon>
    </lineage>
</organism>
<gene>
    <name evidence="10" type="primary">rsgA</name>
    <name evidence="13" type="ORF">SAMN02745975_02201</name>
</gene>
<evidence type="ECO:0000256" key="2">
    <source>
        <dbReference type="ARBA" id="ARBA00022517"/>
    </source>
</evidence>
<keyword evidence="6 10" id="KW-0378">Hydrolase</keyword>
<evidence type="ECO:0000256" key="9">
    <source>
        <dbReference type="ARBA" id="ARBA00023134"/>
    </source>
</evidence>
<evidence type="ECO:0000259" key="11">
    <source>
        <dbReference type="PROSITE" id="PS50936"/>
    </source>
</evidence>
<comment type="subunit">
    <text evidence="10">Monomer. Associates with 30S ribosomal subunit, binds 16S rRNA.</text>
</comment>
<keyword evidence="14" id="KW-1185">Reference proteome</keyword>
<dbReference type="Proteomes" id="UP000184536">
    <property type="component" value="Unassembled WGS sequence"/>
</dbReference>
<dbReference type="EMBL" id="FQZV01000027">
    <property type="protein sequence ID" value="SHJ48994.1"/>
    <property type="molecule type" value="Genomic_DNA"/>
</dbReference>
<keyword evidence="9 10" id="KW-0342">GTP-binding</keyword>